<dbReference type="EMBL" id="JARJLG010000003">
    <property type="protein sequence ID" value="KAJ7782363.1"/>
    <property type="molecule type" value="Genomic_DNA"/>
</dbReference>
<dbReference type="Proteomes" id="UP001215280">
    <property type="component" value="Unassembled WGS sequence"/>
</dbReference>
<comment type="caution">
    <text evidence="2">The sequence shown here is derived from an EMBL/GenBank/DDBJ whole genome shotgun (WGS) entry which is preliminary data.</text>
</comment>
<name>A0AAD7KBT3_9AGAR</name>
<organism evidence="2 3">
    <name type="scientific">Mycena maculata</name>
    <dbReference type="NCBI Taxonomy" id="230809"/>
    <lineage>
        <taxon>Eukaryota</taxon>
        <taxon>Fungi</taxon>
        <taxon>Dikarya</taxon>
        <taxon>Basidiomycota</taxon>
        <taxon>Agaricomycotina</taxon>
        <taxon>Agaricomycetes</taxon>
        <taxon>Agaricomycetidae</taxon>
        <taxon>Agaricales</taxon>
        <taxon>Marasmiineae</taxon>
        <taxon>Mycenaceae</taxon>
        <taxon>Mycena</taxon>
    </lineage>
</organism>
<feature type="transmembrane region" description="Helical" evidence="1">
    <location>
        <begin position="12"/>
        <end position="33"/>
    </location>
</feature>
<protein>
    <submittedName>
        <fullName evidence="2">Uncharacterized protein</fullName>
    </submittedName>
</protein>
<keyword evidence="1" id="KW-1133">Transmembrane helix</keyword>
<evidence type="ECO:0000313" key="2">
    <source>
        <dbReference type="EMBL" id="KAJ7782363.1"/>
    </source>
</evidence>
<sequence length="79" mass="9015">MAPLLLESMALAGMEVLACMKVFAAGIGGRILCHRFRHDIGRQRNIRRPPIKPGRLQFGAIEFKMFLWYASRWITPEAT</sequence>
<keyword evidence="1" id="KW-0812">Transmembrane</keyword>
<proteinExistence type="predicted"/>
<evidence type="ECO:0000256" key="1">
    <source>
        <dbReference type="SAM" id="Phobius"/>
    </source>
</evidence>
<accession>A0AAD7KBT3</accession>
<keyword evidence="3" id="KW-1185">Reference proteome</keyword>
<gene>
    <name evidence="2" type="ORF">DFH07DRAFT_790388</name>
</gene>
<keyword evidence="1" id="KW-0472">Membrane</keyword>
<reference evidence="2" key="1">
    <citation type="submission" date="2023-03" db="EMBL/GenBank/DDBJ databases">
        <title>Massive genome expansion in bonnet fungi (Mycena s.s.) driven by repeated elements and novel gene families across ecological guilds.</title>
        <authorList>
            <consortium name="Lawrence Berkeley National Laboratory"/>
            <person name="Harder C.B."/>
            <person name="Miyauchi S."/>
            <person name="Viragh M."/>
            <person name="Kuo A."/>
            <person name="Thoen E."/>
            <person name="Andreopoulos B."/>
            <person name="Lu D."/>
            <person name="Skrede I."/>
            <person name="Drula E."/>
            <person name="Henrissat B."/>
            <person name="Morin E."/>
            <person name="Kohler A."/>
            <person name="Barry K."/>
            <person name="LaButti K."/>
            <person name="Morin E."/>
            <person name="Salamov A."/>
            <person name="Lipzen A."/>
            <person name="Mereny Z."/>
            <person name="Hegedus B."/>
            <person name="Baldrian P."/>
            <person name="Stursova M."/>
            <person name="Weitz H."/>
            <person name="Taylor A."/>
            <person name="Grigoriev I.V."/>
            <person name="Nagy L.G."/>
            <person name="Martin F."/>
            <person name="Kauserud H."/>
        </authorList>
    </citation>
    <scope>NUCLEOTIDE SEQUENCE</scope>
    <source>
        <strain evidence="2">CBHHK188m</strain>
    </source>
</reference>
<dbReference type="AlphaFoldDB" id="A0AAD7KBT3"/>
<evidence type="ECO:0000313" key="3">
    <source>
        <dbReference type="Proteomes" id="UP001215280"/>
    </source>
</evidence>